<proteinExistence type="predicted"/>
<sequence>MPTAVVLSTTDPITEPVSMSVVLNHLRLEQSLLTSTDDTAKAEVEYLQLLLSSAREACEGGTGRYFAGGRTLELTYELREPYALPAGATATTVRGFFQSLDDLKGFNWEEYRKGATINRELSVGEAATQTYTVTVTLDDSLATQCPALAKIAILELTGEWYRNRETSSSAGIASRELPVSYRQKLAPLDIRPILV</sequence>
<organism evidence="1 2">
    <name type="scientific">Hymenobacter fodinae</name>
    <dbReference type="NCBI Taxonomy" id="2510796"/>
    <lineage>
        <taxon>Bacteria</taxon>
        <taxon>Pseudomonadati</taxon>
        <taxon>Bacteroidota</taxon>
        <taxon>Cytophagia</taxon>
        <taxon>Cytophagales</taxon>
        <taxon>Hymenobacteraceae</taxon>
        <taxon>Hymenobacter</taxon>
    </lineage>
</organism>
<accession>A0A4Z0P2C0</accession>
<protein>
    <recommendedName>
        <fullName evidence="3">PhiE125 gp8 family phage protein</fullName>
    </recommendedName>
</protein>
<keyword evidence="2" id="KW-1185">Reference proteome</keyword>
<evidence type="ECO:0008006" key="3">
    <source>
        <dbReference type="Google" id="ProtNLM"/>
    </source>
</evidence>
<dbReference type="OrthoDB" id="8452319at2"/>
<name>A0A4Z0P2C0_9BACT</name>
<reference evidence="1 2" key="1">
    <citation type="submission" date="2019-04" db="EMBL/GenBank/DDBJ databases">
        <authorList>
            <person name="Feng G."/>
            <person name="Zhang J."/>
            <person name="Zhu H."/>
        </authorList>
    </citation>
    <scope>NUCLEOTIDE SEQUENCE [LARGE SCALE GENOMIC DNA]</scope>
    <source>
        <strain evidence="1 2">92R-1</strain>
    </source>
</reference>
<comment type="caution">
    <text evidence="1">The sequence shown here is derived from an EMBL/GenBank/DDBJ whole genome shotgun (WGS) entry which is preliminary data.</text>
</comment>
<dbReference type="CDD" id="cd08054">
    <property type="entry name" value="gp6"/>
    <property type="match status" value="1"/>
</dbReference>
<dbReference type="RefSeq" id="WP_135435875.1">
    <property type="nucleotide sequence ID" value="NZ_SRLA01000004.1"/>
</dbReference>
<evidence type="ECO:0000313" key="2">
    <source>
        <dbReference type="Proteomes" id="UP000298337"/>
    </source>
</evidence>
<dbReference type="Proteomes" id="UP000298337">
    <property type="component" value="Unassembled WGS sequence"/>
</dbReference>
<dbReference type="EMBL" id="SRLA01000004">
    <property type="protein sequence ID" value="TGE05562.1"/>
    <property type="molecule type" value="Genomic_DNA"/>
</dbReference>
<dbReference type="Gene3D" id="1.10.3230.30">
    <property type="entry name" value="Phage gp6-like head-tail connector protein"/>
    <property type="match status" value="1"/>
</dbReference>
<evidence type="ECO:0000313" key="1">
    <source>
        <dbReference type="EMBL" id="TGE05562.1"/>
    </source>
</evidence>
<gene>
    <name evidence="1" type="ORF">EU556_19880</name>
</gene>
<dbReference type="AlphaFoldDB" id="A0A4Z0P2C0"/>